<dbReference type="Pfam" id="PF06463">
    <property type="entry name" value="Mob_synth_C"/>
    <property type="match status" value="1"/>
</dbReference>
<dbReference type="SFLD" id="SFLDS00029">
    <property type="entry name" value="Radical_SAM"/>
    <property type="match status" value="1"/>
</dbReference>
<feature type="binding site" evidence="12">
    <location>
        <position position="33"/>
    </location>
    <ligand>
        <name>S-adenosyl-L-methionine</name>
        <dbReference type="ChEBI" id="CHEBI:59789"/>
    </ligand>
</feature>
<dbReference type="AlphaFoldDB" id="A0A222P017"/>
<feature type="binding site" evidence="12">
    <location>
        <position position="20"/>
    </location>
    <ligand>
        <name>GTP</name>
        <dbReference type="ChEBI" id="CHEBI:37565"/>
    </ligand>
</feature>
<feature type="binding site" evidence="12">
    <location>
        <position position="266"/>
    </location>
    <ligand>
        <name>[4Fe-4S] cluster</name>
        <dbReference type="ChEBI" id="CHEBI:49883"/>
        <label>2</label>
        <note>4Fe-4S-substrate</note>
    </ligand>
</feature>
<evidence type="ECO:0000256" key="9">
    <source>
        <dbReference type="ARBA" id="ARBA00023150"/>
    </source>
</evidence>
<dbReference type="InterPro" id="IPR050105">
    <property type="entry name" value="MoCo_biosynth_MoaA/MoaC"/>
</dbReference>
<dbReference type="OrthoDB" id="9782387at2"/>
<comment type="catalytic activity">
    <reaction evidence="11 12">
        <text>GTP + AH2 + S-adenosyl-L-methionine = (8S)-3',8-cyclo-7,8-dihydroguanosine 5'-triphosphate + 5'-deoxyadenosine + L-methionine + A + H(+)</text>
        <dbReference type="Rhea" id="RHEA:49576"/>
        <dbReference type="ChEBI" id="CHEBI:13193"/>
        <dbReference type="ChEBI" id="CHEBI:15378"/>
        <dbReference type="ChEBI" id="CHEBI:17319"/>
        <dbReference type="ChEBI" id="CHEBI:17499"/>
        <dbReference type="ChEBI" id="CHEBI:37565"/>
        <dbReference type="ChEBI" id="CHEBI:57844"/>
        <dbReference type="ChEBI" id="CHEBI:59789"/>
        <dbReference type="ChEBI" id="CHEBI:131766"/>
        <dbReference type="EC" id="4.1.99.22"/>
    </reaction>
</comment>
<feature type="binding site" evidence="12">
    <location>
        <position position="34"/>
    </location>
    <ligand>
        <name>[4Fe-4S] cluster</name>
        <dbReference type="ChEBI" id="CHEBI:49883"/>
        <label>1</label>
        <note>4Fe-4S-S-AdoMet</note>
    </ligand>
</feature>
<dbReference type="Gene3D" id="3.20.20.70">
    <property type="entry name" value="Aldolase class I"/>
    <property type="match status" value="1"/>
</dbReference>
<comment type="pathway">
    <text evidence="12">Cofactor biosynthesis; molybdopterin biosynthesis.</text>
</comment>
<feature type="domain" description="Radical SAM core" evidence="13">
    <location>
        <begin position="11"/>
        <end position="230"/>
    </location>
</feature>
<dbReference type="PROSITE" id="PS01305">
    <property type="entry name" value="MOAA_NIFB_PQQE"/>
    <property type="match status" value="1"/>
</dbReference>
<keyword evidence="10 12" id="KW-0456">Lyase</keyword>
<dbReference type="PANTHER" id="PTHR22960:SF0">
    <property type="entry name" value="MOLYBDENUM COFACTOR BIOSYNTHESIS PROTEIN 1"/>
    <property type="match status" value="1"/>
</dbReference>
<comment type="cofactor">
    <cofactor evidence="12">
        <name>[4Fe-4S] cluster</name>
        <dbReference type="ChEBI" id="CHEBI:49883"/>
    </cofactor>
    <text evidence="12">Binds 2 [4Fe-4S] clusters. Binds 1 [4Fe-4S] cluster coordinated with 3 cysteines and an exchangeable S-adenosyl-L-methionine and 1 [4Fe-4S] cluster coordinated with 3 cysteines and the GTP-derived substrate.</text>
</comment>
<dbReference type="InterPro" id="IPR007197">
    <property type="entry name" value="rSAM"/>
</dbReference>
<sequence>MRSADYIVKDKLKRRLKDLRVSVIDSCNFRCTYCMPAEIYDQFHFLKKAQLLSFAEIIRVIKAFTALGVSKIRLTGGEPLLRKNLEELVRQIAKIPEINDIALTTNGYFLAEKALLLHKAGLQRVTISIDSLNEETFKKMAGRPVDINRVLHGIEHAKKAGFDVIKINTVLRRGVNEQEILPLVRYFKGTGIVLRFIEFMDTGNSRGWDWTQVIPSSEVIEQIHSQYPLEPINNTGSEVAKRYRYLDGSGEIGVISSVSQPFCGNCTRARLSADGQFYTCLFAEKKLDIRQALRNGISDQKLKEWLGQRWQLRQDRYSEIRHSLSLKEIQRRKKVDMFRVGG</sequence>
<dbReference type="InterPro" id="IPR000385">
    <property type="entry name" value="MoaA_NifB_PqqE_Fe-S-bd_CS"/>
</dbReference>
<dbReference type="NCBIfam" id="TIGR02666">
    <property type="entry name" value="moaA"/>
    <property type="match status" value="1"/>
</dbReference>
<feature type="binding site" evidence="12">
    <location>
        <position position="31"/>
    </location>
    <ligand>
        <name>[4Fe-4S] cluster</name>
        <dbReference type="ChEBI" id="CHEBI:49883"/>
        <label>1</label>
        <note>4Fe-4S-S-AdoMet</note>
    </ligand>
</feature>
<evidence type="ECO:0000256" key="8">
    <source>
        <dbReference type="ARBA" id="ARBA00023134"/>
    </source>
</evidence>
<dbReference type="CDD" id="cd21117">
    <property type="entry name" value="Twitch_MoaA"/>
    <property type="match status" value="1"/>
</dbReference>
<dbReference type="Proteomes" id="UP000201728">
    <property type="component" value="Chromosome"/>
</dbReference>
<dbReference type="InterPro" id="IPR013785">
    <property type="entry name" value="Aldolase_TIM"/>
</dbReference>
<evidence type="ECO:0000256" key="10">
    <source>
        <dbReference type="ARBA" id="ARBA00023239"/>
    </source>
</evidence>
<dbReference type="GO" id="GO:0061798">
    <property type="term" value="F:GTP 3',8'-cyclase activity"/>
    <property type="evidence" value="ECO:0007669"/>
    <property type="project" value="UniProtKB-UniRule"/>
</dbReference>
<keyword evidence="9 12" id="KW-0501">Molybdenum cofactor biosynthesis</keyword>
<feature type="binding site" evidence="12">
    <location>
        <position position="104"/>
    </location>
    <ligand>
        <name>GTP</name>
        <dbReference type="ChEBI" id="CHEBI:37565"/>
    </ligand>
</feature>
<dbReference type="GO" id="GO:0046872">
    <property type="term" value="F:metal ion binding"/>
    <property type="evidence" value="ECO:0007669"/>
    <property type="project" value="UniProtKB-KW"/>
</dbReference>
<dbReference type="PANTHER" id="PTHR22960">
    <property type="entry name" value="MOLYBDOPTERIN COFACTOR SYNTHESIS PROTEIN A"/>
    <property type="match status" value="1"/>
</dbReference>
<evidence type="ECO:0000256" key="7">
    <source>
        <dbReference type="ARBA" id="ARBA00023014"/>
    </source>
</evidence>
<keyword evidence="4 12" id="KW-0479">Metal-binding</keyword>
<feature type="binding site" evidence="12">
    <location>
        <position position="280"/>
    </location>
    <ligand>
        <name>[4Fe-4S] cluster</name>
        <dbReference type="ChEBI" id="CHEBI:49883"/>
        <label>2</label>
        <note>4Fe-4S-substrate</note>
    </ligand>
</feature>
<proteinExistence type="inferred from homology"/>
<dbReference type="SFLD" id="SFLDG01383">
    <property type="entry name" value="cyclic_pyranopterin_phosphate"/>
    <property type="match status" value="1"/>
</dbReference>
<feature type="binding site" evidence="12">
    <location>
        <position position="77"/>
    </location>
    <ligand>
        <name>S-adenosyl-L-methionine</name>
        <dbReference type="ChEBI" id="CHEBI:59789"/>
    </ligand>
</feature>
<dbReference type="InterPro" id="IPR013483">
    <property type="entry name" value="MoaA"/>
</dbReference>
<dbReference type="CDD" id="cd01335">
    <property type="entry name" value="Radical_SAM"/>
    <property type="match status" value="1"/>
</dbReference>
<comment type="subunit">
    <text evidence="12">Monomer and homodimer.</text>
</comment>
<reference evidence="15" key="1">
    <citation type="submission" date="2016-07" db="EMBL/GenBank/DDBJ databases">
        <authorList>
            <person name="Florea S."/>
            <person name="Webb J.S."/>
            <person name="Jaromczyk J."/>
            <person name="Schardl C.L."/>
        </authorList>
    </citation>
    <scope>NUCLEOTIDE SEQUENCE [LARGE SCALE GENOMIC DNA]</scope>
    <source>
        <strain evidence="15">CDC-D5610</strain>
    </source>
</reference>
<keyword evidence="3 12" id="KW-0949">S-adenosyl-L-methionine</keyword>
<evidence type="ECO:0000256" key="3">
    <source>
        <dbReference type="ARBA" id="ARBA00022691"/>
    </source>
</evidence>
<name>A0A222P017_9GAMM</name>
<evidence type="ECO:0000256" key="12">
    <source>
        <dbReference type="HAMAP-Rule" id="MF_01225"/>
    </source>
</evidence>
<dbReference type="Pfam" id="PF04055">
    <property type="entry name" value="Radical_SAM"/>
    <property type="match status" value="1"/>
</dbReference>
<keyword evidence="15" id="KW-1185">Reference proteome</keyword>
<dbReference type="SFLD" id="SFLDG01386">
    <property type="entry name" value="main_SPASM_domain-containing"/>
    <property type="match status" value="1"/>
</dbReference>
<accession>A0A222P017</accession>
<dbReference type="UniPathway" id="UPA00344"/>
<dbReference type="InterPro" id="IPR058240">
    <property type="entry name" value="rSAM_sf"/>
</dbReference>
<dbReference type="GO" id="GO:0005525">
    <property type="term" value="F:GTP binding"/>
    <property type="evidence" value="ECO:0007669"/>
    <property type="project" value="UniProtKB-UniRule"/>
</dbReference>
<dbReference type="EC" id="4.1.99.22" evidence="1 12"/>
<dbReference type="KEGG" id="lcd:clem_03040"/>
<evidence type="ECO:0000256" key="6">
    <source>
        <dbReference type="ARBA" id="ARBA00023004"/>
    </source>
</evidence>
<dbReference type="SFLD" id="SFLDG01067">
    <property type="entry name" value="SPASM/twitch_domain_containing"/>
    <property type="match status" value="1"/>
</dbReference>
<evidence type="ECO:0000256" key="11">
    <source>
        <dbReference type="ARBA" id="ARBA00048697"/>
    </source>
</evidence>
<comment type="similarity">
    <text evidence="12">Belongs to the radical SAM superfamily. MoaA family.</text>
</comment>
<keyword evidence="5 12" id="KW-0547">Nucleotide-binding</keyword>
<evidence type="ECO:0000313" key="15">
    <source>
        <dbReference type="Proteomes" id="UP000201728"/>
    </source>
</evidence>
<comment type="function">
    <text evidence="12">Catalyzes the cyclization of GTP to (8S)-3',8-cyclo-7,8-dihydroguanosine 5'-triphosphate.</text>
</comment>
<feature type="binding site" evidence="12">
    <location>
        <position position="128"/>
    </location>
    <ligand>
        <name>S-adenosyl-L-methionine</name>
        <dbReference type="ChEBI" id="CHEBI:59789"/>
    </ligand>
</feature>
<protein>
    <recommendedName>
        <fullName evidence="1 12">GTP 3',8-cyclase</fullName>
        <ecNumber evidence="1 12">4.1.99.22</ecNumber>
    </recommendedName>
    <alternativeName>
        <fullName evidence="12">Molybdenum cofactor biosynthesis protein A</fullName>
    </alternativeName>
</protein>
<dbReference type="InterPro" id="IPR010505">
    <property type="entry name" value="MoaA_twitch"/>
</dbReference>
<evidence type="ECO:0000256" key="4">
    <source>
        <dbReference type="ARBA" id="ARBA00022723"/>
    </source>
</evidence>
<dbReference type="EMBL" id="CP016397">
    <property type="protein sequence ID" value="ASQ45166.1"/>
    <property type="molecule type" value="Genomic_DNA"/>
</dbReference>
<keyword evidence="6 12" id="KW-0408">Iron</keyword>
<evidence type="ECO:0000259" key="13">
    <source>
        <dbReference type="PROSITE" id="PS51918"/>
    </source>
</evidence>
<dbReference type="InterPro" id="IPR006638">
    <property type="entry name" value="Elp3/MiaA/NifB-like_rSAM"/>
</dbReference>
<feature type="binding site" evidence="12">
    <location>
        <position position="166"/>
    </location>
    <ligand>
        <name>GTP</name>
        <dbReference type="ChEBI" id="CHEBI:37565"/>
    </ligand>
</feature>
<keyword evidence="8 12" id="KW-0342">GTP-binding</keyword>
<dbReference type="GO" id="GO:0061799">
    <property type="term" value="F:cyclic pyranopterin monophosphate synthase activity"/>
    <property type="evidence" value="ECO:0007669"/>
    <property type="project" value="TreeGrafter"/>
</dbReference>
<feature type="binding site" evidence="12">
    <location>
        <begin position="268"/>
        <end position="270"/>
    </location>
    <ligand>
        <name>GTP</name>
        <dbReference type="ChEBI" id="CHEBI:37565"/>
    </ligand>
</feature>
<organism evidence="14 15">
    <name type="scientific">Legionella clemsonensis</name>
    <dbReference type="NCBI Taxonomy" id="1867846"/>
    <lineage>
        <taxon>Bacteria</taxon>
        <taxon>Pseudomonadati</taxon>
        <taxon>Pseudomonadota</taxon>
        <taxon>Gammaproteobacteria</taxon>
        <taxon>Legionellales</taxon>
        <taxon>Legionellaceae</taxon>
        <taxon>Legionella</taxon>
    </lineage>
</organism>
<dbReference type="GO" id="GO:0006777">
    <property type="term" value="P:Mo-molybdopterin cofactor biosynthetic process"/>
    <property type="evidence" value="ECO:0007669"/>
    <property type="project" value="UniProtKB-UniRule"/>
</dbReference>
<dbReference type="GO" id="GO:0051539">
    <property type="term" value="F:4 iron, 4 sulfur cluster binding"/>
    <property type="evidence" value="ECO:0007669"/>
    <property type="project" value="UniProtKB-UniRule"/>
</dbReference>
<gene>
    <name evidence="12 14" type="primary">moaA</name>
    <name evidence="14" type="ORF">clem_03040</name>
</gene>
<dbReference type="GO" id="GO:1904047">
    <property type="term" value="F:S-adenosyl-L-methionine binding"/>
    <property type="evidence" value="ECO:0007669"/>
    <property type="project" value="UniProtKB-UniRule"/>
</dbReference>
<evidence type="ECO:0000256" key="1">
    <source>
        <dbReference type="ARBA" id="ARBA00012167"/>
    </source>
</evidence>
<keyword evidence="7 12" id="KW-0411">Iron-sulfur</keyword>
<dbReference type="RefSeq" id="WP_094090250.1">
    <property type="nucleotide sequence ID" value="NZ_CP016397.1"/>
</dbReference>
<dbReference type="InterPro" id="IPR040064">
    <property type="entry name" value="MoaA-like"/>
</dbReference>
<feature type="binding site" evidence="12">
    <location>
        <position position="73"/>
    </location>
    <ligand>
        <name>GTP</name>
        <dbReference type="ChEBI" id="CHEBI:37565"/>
    </ligand>
</feature>
<dbReference type="SUPFAM" id="SSF102114">
    <property type="entry name" value="Radical SAM enzymes"/>
    <property type="match status" value="1"/>
</dbReference>
<keyword evidence="2 12" id="KW-0004">4Fe-4S</keyword>
<feature type="binding site" evidence="12">
    <location>
        <position position="263"/>
    </location>
    <ligand>
        <name>[4Fe-4S] cluster</name>
        <dbReference type="ChEBI" id="CHEBI:49883"/>
        <label>2</label>
        <note>4Fe-4S-substrate</note>
    </ligand>
</feature>
<dbReference type="SMART" id="SM00729">
    <property type="entry name" value="Elp3"/>
    <property type="match status" value="1"/>
</dbReference>
<dbReference type="HAMAP" id="MF_01225_B">
    <property type="entry name" value="MoaA_B"/>
    <property type="match status" value="1"/>
</dbReference>
<dbReference type="PROSITE" id="PS51918">
    <property type="entry name" value="RADICAL_SAM"/>
    <property type="match status" value="1"/>
</dbReference>
<evidence type="ECO:0000256" key="5">
    <source>
        <dbReference type="ARBA" id="ARBA00022741"/>
    </source>
</evidence>
<evidence type="ECO:0000313" key="14">
    <source>
        <dbReference type="EMBL" id="ASQ45166.1"/>
    </source>
</evidence>
<evidence type="ECO:0000256" key="2">
    <source>
        <dbReference type="ARBA" id="ARBA00022485"/>
    </source>
</evidence>
<feature type="binding site" evidence="12">
    <location>
        <position position="200"/>
    </location>
    <ligand>
        <name>S-adenosyl-L-methionine</name>
        <dbReference type="ChEBI" id="CHEBI:59789"/>
    </ligand>
</feature>
<feature type="binding site" evidence="12">
    <location>
        <position position="27"/>
    </location>
    <ligand>
        <name>[4Fe-4S] cluster</name>
        <dbReference type="ChEBI" id="CHEBI:49883"/>
        <label>1</label>
        <note>4Fe-4S-S-AdoMet</note>
    </ligand>
</feature>